<dbReference type="RefSeq" id="WP_068704526.1">
    <property type="nucleotide sequence ID" value="NZ_BDCR01000003.1"/>
</dbReference>
<dbReference type="Gene3D" id="3.20.20.80">
    <property type="entry name" value="Glycosidases"/>
    <property type="match status" value="1"/>
</dbReference>
<gene>
    <name evidence="8" type="ORF">PJIAN_3735</name>
</gene>
<evidence type="ECO:0000256" key="4">
    <source>
        <dbReference type="ARBA" id="ARBA00023326"/>
    </source>
</evidence>
<evidence type="ECO:0000256" key="5">
    <source>
        <dbReference type="RuleBase" id="RU361174"/>
    </source>
</evidence>
<dbReference type="GO" id="GO:0045493">
    <property type="term" value="P:xylan catabolic process"/>
    <property type="evidence" value="ECO:0007669"/>
    <property type="project" value="UniProtKB-KW"/>
</dbReference>
<comment type="catalytic activity">
    <reaction evidence="5">
        <text>Endohydrolysis of (1-&gt;4)-beta-D-xylosidic linkages in xylans.</text>
        <dbReference type="EC" id="3.2.1.8"/>
    </reaction>
</comment>
<dbReference type="EMBL" id="BDCR01000003">
    <property type="protein sequence ID" value="GAT63406.1"/>
    <property type="molecule type" value="Genomic_DNA"/>
</dbReference>
<keyword evidence="4 5" id="KW-0624">Polysaccharide degradation</keyword>
<dbReference type="AlphaFoldDB" id="A0A171A910"/>
<dbReference type="Pfam" id="PF00331">
    <property type="entry name" value="Glyco_hydro_10"/>
    <property type="match status" value="1"/>
</dbReference>
<evidence type="ECO:0000313" key="8">
    <source>
        <dbReference type="EMBL" id="GAT63406.1"/>
    </source>
</evidence>
<proteinExistence type="inferred from homology"/>
<dbReference type="SUPFAM" id="SSF51445">
    <property type="entry name" value="(Trans)glycosidases"/>
    <property type="match status" value="1"/>
</dbReference>
<accession>A0A171A910</accession>
<dbReference type="SMART" id="SM00633">
    <property type="entry name" value="Glyco_10"/>
    <property type="match status" value="1"/>
</dbReference>
<dbReference type="PROSITE" id="PS51760">
    <property type="entry name" value="GH10_2"/>
    <property type="match status" value="1"/>
</dbReference>
<keyword evidence="8" id="KW-0858">Xylan degradation</keyword>
<keyword evidence="2 5" id="KW-0119">Carbohydrate metabolism</keyword>
<reference evidence="9" key="1">
    <citation type="submission" date="2016-04" db="EMBL/GenBank/DDBJ databases">
        <title>Draft genome sequence of Paludibacter jiangxiensis strain NM7.</title>
        <authorList>
            <person name="Qiu Y."/>
            <person name="Matsuura N."/>
            <person name="Ohashi A."/>
            <person name="Tourlousse M.D."/>
            <person name="Sekiguchi Y."/>
        </authorList>
    </citation>
    <scope>NUCLEOTIDE SEQUENCE [LARGE SCALE GENOMIC DNA]</scope>
    <source>
        <strain evidence="9">NM7</strain>
    </source>
</reference>
<dbReference type="PRINTS" id="PR00134">
    <property type="entry name" value="GLHYDRLASE10"/>
</dbReference>
<dbReference type="OrthoDB" id="9809277at2"/>
<keyword evidence="1 5" id="KW-0378">Hydrolase</keyword>
<keyword evidence="3 5" id="KW-0326">Glycosidase</keyword>
<evidence type="ECO:0000256" key="1">
    <source>
        <dbReference type="ARBA" id="ARBA00022801"/>
    </source>
</evidence>
<feature type="domain" description="GH10" evidence="7">
    <location>
        <begin position="20"/>
        <end position="365"/>
    </location>
</feature>
<dbReference type="InterPro" id="IPR017853">
    <property type="entry name" value="GH"/>
</dbReference>
<dbReference type="STRING" id="681398.PJIAN_3735"/>
<name>A0A171A910_9BACT</name>
<sequence length="373" mass="42328">MKTRTISAIIAMIILVSTNVSARETLAKATKGKFLMGVAINMQQVNGVNPVESDLIANEFSAVVAENCMKPQPTHPQENKYVWDDADKFVAFGEKNKQTVTGHCLIWHSQIGRWMFVNDSGKDVSPEVLKERMRQHIYAVVGRYKGRVKGWDVVNEAFEDNGTYRKSKFYQILGKDFIKYAFQFAHEADPNAELYYNDYNVETPAKCDAIVQLVKELKAAGCRIDAVGSQSHMHMVNPTLEATETSFKKLKAAGVHILITEWDVSILPSPYDGANISASFKYSKEMDPYRDGVPADVQQKWNKRVLDMFGLFLKYSDVVDRVTVWGLNDAGTWLNGFPIRGRMDYPVLFDRKNQRKSVVDEMIKMAQKTKVKK</sequence>
<keyword evidence="6" id="KW-0732">Signal</keyword>
<feature type="signal peptide" evidence="6">
    <location>
        <begin position="1"/>
        <end position="22"/>
    </location>
</feature>
<evidence type="ECO:0000259" key="7">
    <source>
        <dbReference type="PROSITE" id="PS51760"/>
    </source>
</evidence>
<comment type="caution">
    <text evidence="8">The sequence shown here is derived from an EMBL/GenBank/DDBJ whole genome shotgun (WGS) entry which is preliminary data.</text>
</comment>
<dbReference type="GO" id="GO:0031176">
    <property type="term" value="F:endo-1,4-beta-xylanase activity"/>
    <property type="evidence" value="ECO:0007669"/>
    <property type="project" value="UniProtKB-EC"/>
</dbReference>
<feature type="chain" id="PRO_5007905182" description="Beta-xylanase" evidence="6">
    <location>
        <begin position="23"/>
        <end position="373"/>
    </location>
</feature>
<evidence type="ECO:0000256" key="3">
    <source>
        <dbReference type="ARBA" id="ARBA00023295"/>
    </source>
</evidence>
<protein>
    <recommendedName>
        <fullName evidence="5">Beta-xylanase</fullName>
        <ecNumber evidence="5">3.2.1.8</ecNumber>
    </recommendedName>
</protein>
<dbReference type="PANTHER" id="PTHR31490">
    <property type="entry name" value="GLYCOSYL HYDROLASE"/>
    <property type="match status" value="1"/>
</dbReference>
<dbReference type="InterPro" id="IPR044846">
    <property type="entry name" value="GH10"/>
</dbReference>
<dbReference type="InterPro" id="IPR001000">
    <property type="entry name" value="GH10_dom"/>
</dbReference>
<dbReference type="Proteomes" id="UP000076586">
    <property type="component" value="Unassembled WGS sequence"/>
</dbReference>
<reference evidence="9" key="2">
    <citation type="journal article" date="2017" name="Genome Announc.">
        <title>Draft genome sequence of Paludibacter jiangxiensis NM7(T), a propionate-producing fermentative bacterium.</title>
        <authorList>
            <person name="Qiu Y.-L."/>
            <person name="Tourlousse D.M."/>
            <person name="Matsuura N."/>
            <person name="Ohashi A."/>
            <person name="Sekiguchi Y."/>
        </authorList>
    </citation>
    <scope>NUCLEOTIDE SEQUENCE [LARGE SCALE GENOMIC DNA]</scope>
    <source>
        <strain evidence="9">NM7</strain>
    </source>
</reference>
<dbReference type="PANTHER" id="PTHR31490:SF90">
    <property type="entry name" value="ENDO-1,4-BETA-XYLANASE A"/>
    <property type="match status" value="1"/>
</dbReference>
<keyword evidence="9" id="KW-1185">Reference proteome</keyword>
<dbReference type="EC" id="3.2.1.8" evidence="5"/>
<evidence type="ECO:0000256" key="2">
    <source>
        <dbReference type="ARBA" id="ARBA00023277"/>
    </source>
</evidence>
<organism evidence="8 9">
    <name type="scientific">Paludibacter jiangxiensis</name>
    <dbReference type="NCBI Taxonomy" id="681398"/>
    <lineage>
        <taxon>Bacteria</taxon>
        <taxon>Pseudomonadati</taxon>
        <taxon>Bacteroidota</taxon>
        <taxon>Bacteroidia</taxon>
        <taxon>Bacteroidales</taxon>
        <taxon>Paludibacteraceae</taxon>
        <taxon>Paludibacter</taxon>
    </lineage>
</organism>
<comment type="similarity">
    <text evidence="5">Belongs to the glycosyl hydrolase 10 (cellulase F) family.</text>
</comment>
<evidence type="ECO:0000313" key="9">
    <source>
        <dbReference type="Proteomes" id="UP000076586"/>
    </source>
</evidence>
<evidence type="ECO:0000256" key="6">
    <source>
        <dbReference type="SAM" id="SignalP"/>
    </source>
</evidence>